<accession>U7VDP2</accession>
<dbReference type="STRING" id="1319815.HMPREF0202_00842"/>
<dbReference type="PANTHER" id="PTHR37299">
    <property type="entry name" value="TRANSCRIPTIONAL REGULATOR-RELATED"/>
    <property type="match status" value="1"/>
</dbReference>
<gene>
    <name evidence="5" type="ORF">HMPREF0202_00842</name>
</gene>
<feature type="domain" description="HTH LytTR-type" evidence="4">
    <location>
        <begin position="135"/>
        <end position="234"/>
    </location>
</feature>
<evidence type="ECO:0000256" key="2">
    <source>
        <dbReference type="SAM" id="Coils"/>
    </source>
</evidence>
<dbReference type="Proteomes" id="UP000017081">
    <property type="component" value="Unassembled WGS sequence"/>
</dbReference>
<dbReference type="PANTHER" id="PTHR37299:SF1">
    <property type="entry name" value="STAGE 0 SPORULATION PROTEIN A HOMOLOG"/>
    <property type="match status" value="1"/>
</dbReference>
<evidence type="ECO:0000313" key="5">
    <source>
        <dbReference type="EMBL" id="ERT69239.1"/>
    </source>
</evidence>
<dbReference type="InterPro" id="IPR001789">
    <property type="entry name" value="Sig_transdc_resp-reg_receiver"/>
</dbReference>
<dbReference type="SMART" id="SM00448">
    <property type="entry name" value="REC"/>
    <property type="match status" value="1"/>
</dbReference>
<evidence type="ECO:0000256" key="1">
    <source>
        <dbReference type="PROSITE-ProRule" id="PRU00169"/>
    </source>
</evidence>
<dbReference type="Gene3D" id="3.40.50.2300">
    <property type="match status" value="1"/>
</dbReference>
<dbReference type="SMART" id="SM00850">
    <property type="entry name" value="LytTR"/>
    <property type="match status" value="1"/>
</dbReference>
<dbReference type="InterPro" id="IPR046947">
    <property type="entry name" value="LytR-like"/>
</dbReference>
<protein>
    <recommendedName>
        <fullName evidence="7">Stage 0 sporulation protein A homolog</fullName>
    </recommendedName>
</protein>
<evidence type="ECO:0000259" key="3">
    <source>
        <dbReference type="PROSITE" id="PS50110"/>
    </source>
</evidence>
<dbReference type="GO" id="GO:0003677">
    <property type="term" value="F:DNA binding"/>
    <property type="evidence" value="ECO:0007669"/>
    <property type="project" value="InterPro"/>
</dbReference>
<dbReference type="PROSITE" id="PS50110">
    <property type="entry name" value="RESPONSE_REGULATORY"/>
    <property type="match status" value="1"/>
</dbReference>
<dbReference type="AlphaFoldDB" id="U7VDP2"/>
<dbReference type="eggNOG" id="COG3279">
    <property type="taxonomic scope" value="Bacteria"/>
</dbReference>
<dbReference type="EMBL" id="AXZF01000030">
    <property type="protein sequence ID" value="ERT69239.1"/>
    <property type="molecule type" value="Genomic_DNA"/>
</dbReference>
<feature type="modified residue" description="4-aspartylphosphate" evidence="1">
    <location>
        <position position="59"/>
    </location>
</feature>
<dbReference type="RefSeq" id="WP_023050387.1">
    <property type="nucleotide sequence ID" value="NZ_CP173065.2"/>
</dbReference>
<dbReference type="PROSITE" id="PS50930">
    <property type="entry name" value="HTH_LYTTR"/>
    <property type="match status" value="1"/>
</dbReference>
<dbReference type="SUPFAM" id="SSF52172">
    <property type="entry name" value="CheY-like"/>
    <property type="match status" value="1"/>
</dbReference>
<keyword evidence="2" id="KW-0175">Coiled coil</keyword>
<dbReference type="InterPro" id="IPR007492">
    <property type="entry name" value="LytTR_DNA-bd_dom"/>
</dbReference>
<feature type="domain" description="Response regulatory" evidence="3">
    <location>
        <begin position="3"/>
        <end position="122"/>
    </location>
</feature>
<reference evidence="5 6" key="1">
    <citation type="submission" date="2013-08" db="EMBL/GenBank/DDBJ databases">
        <authorList>
            <person name="Weinstock G."/>
            <person name="Sodergren E."/>
            <person name="Wylie T."/>
            <person name="Fulton L."/>
            <person name="Fulton R."/>
            <person name="Fronick C."/>
            <person name="O'Laughlin M."/>
            <person name="Godfrey J."/>
            <person name="Miner T."/>
            <person name="Herter B."/>
            <person name="Appelbaum E."/>
            <person name="Cordes M."/>
            <person name="Lek S."/>
            <person name="Wollam A."/>
            <person name="Pepin K.H."/>
            <person name="Palsikar V.B."/>
            <person name="Mitreva M."/>
            <person name="Wilson R.K."/>
        </authorList>
    </citation>
    <scope>NUCLEOTIDE SEQUENCE [LARGE SCALE GENOMIC DNA]</scope>
    <source>
        <strain evidence="5 6">ATCC BAA-474</strain>
    </source>
</reference>
<evidence type="ECO:0000313" key="6">
    <source>
        <dbReference type="Proteomes" id="UP000017081"/>
    </source>
</evidence>
<dbReference type="GO" id="GO:0000156">
    <property type="term" value="F:phosphorelay response regulator activity"/>
    <property type="evidence" value="ECO:0007669"/>
    <property type="project" value="InterPro"/>
</dbReference>
<feature type="coiled-coil region" evidence="2">
    <location>
        <begin position="111"/>
        <end position="138"/>
    </location>
</feature>
<organism evidence="5 6">
    <name type="scientific">Cetobacterium somerae ATCC BAA-474</name>
    <dbReference type="NCBI Taxonomy" id="1319815"/>
    <lineage>
        <taxon>Bacteria</taxon>
        <taxon>Fusobacteriati</taxon>
        <taxon>Fusobacteriota</taxon>
        <taxon>Fusobacteriia</taxon>
        <taxon>Fusobacteriales</taxon>
        <taxon>Fusobacteriaceae</taxon>
        <taxon>Cetobacterium</taxon>
    </lineage>
</organism>
<name>U7VDP2_9FUSO</name>
<dbReference type="Pfam" id="PF00072">
    <property type="entry name" value="Response_reg"/>
    <property type="match status" value="1"/>
</dbReference>
<sequence length="238" mass="28297">MLKIAICEDSDIQYKILDKYLRSWALKNNITIHLVHYKSSEEFLFNLNENMDVDIIILDIQMERMNGIELAKKIREKDEEIAIIFVTGVLEHMSKGYSVGAINYLLKPLKEDELFDSLDRAYRKIKQLKEKKESLKVVTDKQIVKIKYSDIKYFVVYSHYVHIELLNKKITYKKRISDLEDELPKTHFLRCHRSYIVNLHFIKSIEKESLTLDDNTIIPISRGKKEKVLEVFMNYFDI</sequence>
<evidence type="ECO:0000259" key="4">
    <source>
        <dbReference type="PROSITE" id="PS50930"/>
    </source>
</evidence>
<keyword evidence="6" id="KW-1185">Reference proteome</keyword>
<dbReference type="InterPro" id="IPR011006">
    <property type="entry name" value="CheY-like_superfamily"/>
</dbReference>
<dbReference type="Pfam" id="PF04397">
    <property type="entry name" value="LytTR"/>
    <property type="match status" value="1"/>
</dbReference>
<proteinExistence type="predicted"/>
<evidence type="ECO:0008006" key="7">
    <source>
        <dbReference type="Google" id="ProtNLM"/>
    </source>
</evidence>
<dbReference type="HOGENOM" id="CLU_000445_14_2_0"/>
<dbReference type="Gene3D" id="2.40.50.1020">
    <property type="entry name" value="LytTr DNA-binding domain"/>
    <property type="match status" value="1"/>
</dbReference>
<comment type="caution">
    <text evidence="5">The sequence shown here is derived from an EMBL/GenBank/DDBJ whole genome shotgun (WGS) entry which is preliminary data.</text>
</comment>
<keyword evidence="1" id="KW-0597">Phosphoprotein</keyword>